<protein>
    <submittedName>
        <fullName evidence="1">Uncharacterized protein</fullName>
    </submittedName>
</protein>
<comment type="caution">
    <text evidence="1">The sequence shown here is derived from an EMBL/GenBank/DDBJ whole genome shotgun (WGS) entry which is preliminary data.</text>
</comment>
<reference evidence="1" key="1">
    <citation type="submission" date="2020-05" db="EMBL/GenBank/DDBJ databases">
        <title>Large-scale comparative analyses of tick genomes elucidate their genetic diversity and vector capacities.</title>
        <authorList>
            <person name="Jia N."/>
            <person name="Wang J."/>
            <person name="Shi W."/>
            <person name="Du L."/>
            <person name="Sun Y."/>
            <person name="Zhan W."/>
            <person name="Jiang J."/>
            <person name="Wang Q."/>
            <person name="Zhang B."/>
            <person name="Ji P."/>
            <person name="Sakyi L.B."/>
            <person name="Cui X."/>
            <person name="Yuan T."/>
            <person name="Jiang B."/>
            <person name="Yang W."/>
            <person name="Lam T.T.-Y."/>
            <person name="Chang Q."/>
            <person name="Ding S."/>
            <person name="Wang X."/>
            <person name="Zhu J."/>
            <person name="Ruan X."/>
            <person name="Zhao L."/>
            <person name="Wei J."/>
            <person name="Que T."/>
            <person name="Du C."/>
            <person name="Cheng J."/>
            <person name="Dai P."/>
            <person name="Han X."/>
            <person name="Huang E."/>
            <person name="Gao Y."/>
            <person name="Liu J."/>
            <person name="Shao H."/>
            <person name="Ye R."/>
            <person name="Li L."/>
            <person name="Wei W."/>
            <person name="Wang X."/>
            <person name="Wang C."/>
            <person name="Yang T."/>
            <person name="Huo Q."/>
            <person name="Li W."/>
            <person name="Guo W."/>
            <person name="Chen H."/>
            <person name="Zhou L."/>
            <person name="Ni X."/>
            <person name="Tian J."/>
            <person name="Zhou Y."/>
            <person name="Sheng Y."/>
            <person name="Liu T."/>
            <person name="Pan Y."/>
            <person name="Xia L."/>
            <person name="Li J."/>
            <person name="Zhao F."/>
            <person name="Cao W."/>
        </authorList>
    </citation>
    <scope>NUCLEOTIDE SEQUENCE</scope>
    <source>
        <strain evidence="1">Hyas-2018</strain>
    </source>
</reference>
<evidence type="ECO:0000313" key="2">
    <source>
        <dbReference type="Proteomes" id="UP000821845"/>
    </source>
</evidence>
<evidence type="ECO:0000313" key="1">
    <source>
        <dbReference type="EMBL" id="KAH6942134.1"/>
    </source>
</evidence>
<name>A0ACB7T7J7_HYAAI</name>
<keyword evidence="2" id="KW-1185">Reference proteome</keyword>
<sequence>MRKITICFANPRHHHQQSIVVVFRITAIISLCPPPPPHPWHSRTQADQGHGIQRPHVEWTNEKIAMTTGRSELFSLRTAPHRLGQCGPAIDEEVGYGTSPLEAELAERVCVQDCMVALVRDDQRHRICIKAIRAAGHQRVAVLGERIGEDIQLHCFLQALLPYSDVRAIGQSTSSRSFRTMFEGVRLLEPELFLECVARGLRPSKDTFGLVVLLGFERYLDPSHPYRKIITVINDCRKWDIRELSRNKMRVLAIAGVLEVSDLYALESQLMELRTPMRLTCCVGTVSRPYSLERRVQVHELHLGRRYLDLGETARLFNTDEVNGLGSNLRERGMLAALFPPEETVAAHLGAIIDQPASQHLARLAALKADAVLECCRGRTLALMTSGQCLLEVKKNIMREQTVPVYERVVPTDVDPETSVVIVATTSDLSTLARYSWDMVVLCDLPYGVACDALLSRASSVVALATEQEWRKWEETLRLHDELQLLLQRVNE</sequence>
<dbReference type="EMBL" id="CM023490">
    <property type="protein sequence ID" value="KAH6942134.1"/>
    <property type="molecule type" value="Genomic_DNA"/>
</dbReference>
<organism evidence="1 2">
    <name type="scientific">Hyalomma asiaticum</name>
    <name type="common">Tick</name>
    <dbReference type="NCBI Taxonomy" id="266040"/>
    <lineage>
        <taxon>Eukaryota</taxon>
        <taxon>Metazoa</taxon>
        <taxon>Ecdysozoa</taxon>
        <taxon>Arthropoda</taxon>
        <taxon>Chelicerata</taxon>
        <taxon>Arachnida</taxon>
        <taxon>Acari</taxon>
        <taxon>Parasitiformes</taxon>
        <taxon>Ixodida</taxon>
        <taxon>Ixodoidea</taxon>
        <taxon>Ixodidae</taxon>
        <taxon>Hyalomminae</taxon>
        <taxon>Hyalomma</taxon>
    </lineage>
</organism>
<proteinExistence type="predicted"/>
<dbReference type="Proteomes" id="UP000821845">
    <property type="component" value="Chromosome 10"/>
</dbReference>
<gene>
    <name evidence="1" type="ORF">HPB50_001430</name>
</gene>
<accession>A0ACB7T7J7</accession>